<gene>
    <name evidence="1" type="ORF">MRATA1EN22A_LOCUS9700</name>
</gene>
<dbReference type="Proteomes" id="UP001162501">
    <property type="component" value="Chromosome 2"/>
</dbReference>
<reference evidence="1" key="2">
    <citation type="submission" date="2025-03" db="EMBL/GenBank/DDBJ databases">
        <authorList>
            <consortium name="ELIXIR-Norway"/>
            <consortium name="Elixir Norway"/>
        </authorList>
    </citation>
    <scope>NUCLEOTIDE SEQUENCE</scope>
</reference>
<reference evidence="1" key="1">
    <citation type="submission" date="2023-05" db="EMBL/GenBank/DDBJ databases">
        <authorList>
            <consortium name="ELIXIR-Norway"/>
        </authorList>
    </citation>
    <scope>NUCLEOTIDE SEQUENCE</scope>
</reference>
<evidence type="ECO:0000313" key="1">
    <source>
        <dbReference type="EMBL" id="CAM9942114.1"/>
    </source>
</evidence>
<accession>A0AC59YTJ2</accession>
<sequence>MNSFASAGGTSAPLAAEALELTQGRDMGNARGAARIQGLARAALPGPHADLRFMTFGGGAQVAATPRSSLEPRPVVWGHLDFWTVGCGHSGFPCQPVSQAVEPPAMQVWPPVPPGLPEVHPRVPPPPTPVGSREAADKELPAATSHLKARPGTVKSEHALLAVGGAQLLQAAGWRRPSALCLGAFSRTAPAPLKQPS</sequence>
<proteinExistence type="predicted"/>
<organism evidence="1 2">
    <name type="scientific">Rangifer tarandus platyrhynchus</name>
    <name type="common">Svalbard reindeer</name>
    <dbReference type="NCBI Taxonomy" id="3082113"/>
    <lineage>
        <taxon>Eukaryota</taxon>
        <taxon>Metazoa</taxon>
        <taxon>Chordata</taxon>
        <taxon>Craniata</taxon>
        <taxon>Vertebrata</taxon>
        <taxon>Euteleostomi</taxon>
        <taxon>Mammalia</taxon>
        <taxon>Eutheria</taxon>
        <taxon>Laurasiatheria</taxon>
        <taxon>Artiodactyla</taxon>
        <taxon>Ruminantia</taxon>
        <taxon>Pecora</taxon>
        <taxon>Cervidae</taxon>
        <taxon>Odocoileinae</taxon>
        <taxon>Rangifer</taxon>
    </lineage>
</organism>
<evidence type="ECO:0000313" key="2">
    <source>
        <dbReference type="Proteomes" id="UP001162501"/>
    </source>
</evidence>
<protein>
    <submittedName>
        <fullName evidence="1">Uncharacterized protein</fullName>
    </submittedName>
</protein>
<dbReference type="EMBL" id="OX596086">
    <property type="protein sequence ID" value="CAM9942114.1"/>
    <property type="molecule type" value="Genomic_DNA"/>
</dbReference>
<name>A0AC59YTJ2_RANTA</name>